<dbReference type="InterPro" id="IPR004424">
    <property type="entry name" value="IspE"/>
</dbReference>
<gene>
    <name evidence="10 13" type="primary">ispE</name>
    <name evidence="13" type="ORF">WOB96_04460</name>
</gene>
<dbReference type="Pfam" id="PF00288">
    <property type="entry name" value="GHMP_kinases_N"/>
    <property type="match status" value="1"/>
</dbReference>
<comment type="function">
    <text evidence="10">Catalyzes the phosphorylation of the position 2 hydroxy group of 4-diphosphocytidyl-2C-methyl-D-erythritol.</text>
</comment>
<evidence type="ECO:0000256" key="8">
    <source>
        <dbReference type="ARBA" id="ARBA00023229"/>
    </source>
</evidence>
<feature type="domain" description="GHMP kinase C-terminal" evidence="12">
    <location>
        <begin position="205"/>
        <end position="266"/>
    </location>
</feature>
<evidence type="ECO:0000256" key="4">
    <source>
        <dbReference type="ARBA" id="ARBA00022679"/>
    </source>
</evidence>
<evidence type="ECO:0000256" key="3">
    <source>
        <dbReference type="ARBA" id="ARBA00017473"/>
    </source>
</evidence>
<dbReference type="InterPro" id="IPR006204">
    <property type="entry name" value="GHMP_kinase_N_dom"/>
</dbReference>
<evidence type="ECO:0000256" key="2">
    <source>
        <dbReference type="ARBA" id="ARBA00012052"/>
    </source>
</evidence>
<comment type="catalytic activity">
    <reaction evidence="10">
        <text>4-CDP-2-C-methyl-D-erythritol + ATP = 4-CDP-2-C-methyl-D-erythritol 2-phosphate + ADP + H(+)</text>
        <dbReference type="Rhea" id="RHEA:18437"/>
        <dbReference type="ChEBI" id="CHEBI:15378"/>
        <dbReference type="ChEBI" id="CHEBI:30616"/>
        <dbReference type="ChEBI" id="CHEBI:57823"/>
        <dbReference type="ChEBI" id="CHEBI:57919"/>
        <dbReference type="ChEBI" id="CHEBI:456216"/>
        <dbReference type="EC" id="2.7.1.148"/>
    </reaction>
</comment>
<evidence type="ECO:0000256" key="9">
    <source>
        <dbReference type="ARBA" id="ARBA00032554"/>
    </source>
</evidence>
<evidence type="ECO:0000256" key="1">
    <source>
        <dbReference type="ARBA" id="ARBA00009684"/>
    </source>
</evidence>
<dbReference type="InterPro" id="IPR036554">
    <property type="entry name" value="GHMP_kinase_C_sf"/>
</dbReference>
<evidence type="ECO:0000313" key="14">
    <source>
        <dbReference type="Proteomes" id="UP001446205"/>
    </source>
</evidence>
<keyword evidence="14" id="KW-1185">Reference proteome</keyword>
<dbReference type="PANTHER" id="PTHR43527">
    <property type="entry name" value="4-DIPHOSPHOCYTIDYL-2-C-METHYL-D-ERYTHRITOL KINASE, CHLOROPLASTIC"/>
    <property type="match status" value="1"/>
</dbReference>
<dbReference type="Pfam" id="PF08544">
    <property type="entry name" value="GHMP_kinases_C"/>
    <property type="match status" value="1"/>
</dbReference>
<feature type="domain" description="GHMP kinase N-terminal" evidence="11">
    <location>
        <begin position="69"/>
        <end position="145"/>
    </location>
</feature>
<keyword evidence="4 10" id="KW-0808">Transferase</keyword>
<dbReference type="PANTHER" id="PTHR43527:SF2">
    <property type="entry name" value="4-DIPHOSPHOCYTIDYL-2-C-METHYL-D-ERYTHRITOL KINASE, CHLOROPLASTIC"/>
    <property type="match status" value="1"/>
</dbReference>
<protein>
    <recommendedName>
        <fullName evidence="3 10">4-diphosphocytidyl-2-C-methyl-D-erythritol kinase</fullName>
        <shortName evidence="10">CMK</shortName>
        <ecNumber evidence="2 10">2.7.1.148</ecNumber>
    </recommendedName>
    <alternativeName>
        <fullName evidence="9 10">4-(cytidine-5'-diphospho)-2-C-methyl-D-erythritol kinase</fullName>
    </alternativeName>
</protein>
<keyword evidence="5 10" id="KW-0547">Nucleotide-binding</keyword>
<organism evidence="13 14">
    <name type="scientific">Thermithiobacillus plumbiphilus</name>
    <dbReference type="NCBI Taxonomy" id="1729899"/>
    <lineage>
        <taxon>Bacteria</taxon>
        <taxon>Pseudomonadati</taxon>
        <taxon>Pseudomonadota</taxon>
        <taxon>Acidithiobacillia</taxon>
        <taxon>Acidithiobacillales</taxon>
        <taxon>Thermithiobacillaceae</taxon>
        <taxon>Thermithiobacillus</taxon>
    </lineage>
</organism>
<dbReference type="HAMAP" id="MF_00061">
    <property type="entry name" value="IspE"/>
    <property type="match status" value="1"/>
</dbReference>
<dbReference type="SUPFAM" id="SSF54211">
    <property type="entry name" value="Ribosomal protein S5 domain 2-like"/>
    <property type="match status" value="1"/>
</dbReference>
<comment type="caution">
    <text evidence="13">The sequence shown here is derived from an EMBL/GenBank/DDBJ whole genome shotgun (WGS) entry which is preliminary data.</text>
</comment>
<dbReference type="InterPro" id="IPR014721">
    <property type="entry name" value="Ribsml_uS5_D2-typ_fold_subgr"/>
</dbReference>
<evidence type="ECO:0000256" key="5">
    <source>
        <dbReference type="ARBA" id="ARBA00022741"/>
    </source>
</evidence>
<feature type="binding site" evidence="10">
    <location>
        <begin position="96"/>
        <end position="106"/>
    </location>
    <ligand>
        <name>ATP</name>
        <dbReference type="ChEBI" id="CHEBI:30616"/>
    </ligand>
</feature>
<name>A0ABU9D8I1_9PROT</name>
<feature type="active site" evidence="10">
    <location>
        <position position="13"/>
    </location>
</feature>
<evidence type="ECO:0000256" key="7">
    <source>
        <dbReference type="ARBA" id="ARBA00022840"/>
    </source>
</evidence>
<sequence length="285" mass="30174">MAEEQVAYPAPAKLNLMLRVIGRRRDGYHLLQTVFQFLDYGDALRFVSLPGRGARRLAGAAEVSPESDLVVRAAQLLQDACGVREGVGIFVDKRLPMGGGLGGGSSDAATTLLVLNQLLGLGLSLAELAELGLGLGADVPVFVRGRAAWAEGVGEQLTPLPELPTPWYVVLHPGVSVSTGSIFSDPELTRSHSPITIRDFLDGVQDNTLQALVLARYPVIGEALNWLDGQGIAAPRLTGSGACVFGMADSREVAGSIVRRVPANWVAFAAQGSNRHPLHAQLNLE</sequence>
<dbReference type="EC" id="2.7.1.148" evidence="2 10"/>
<reference evidence="13 14" key="1">
    <citation type="submission" date="2024-04" db="EMBL/GenBank/DDBJ databases">
        <authorList>
            <person name="Abashina T."/>
            <person name="Shaikin A."/>
        </authorList>
    </citation>
    <scope>NUCLEOTIDE SEQUENCE [LARGE SCALE GENOMIC DNA]</scope>
    <source>
        <strain evidence="13 14">AAFK</strain>
    </source>
</reference>
<evidence type="ECO:0000256" key="10">
    <source>
        <dbReference type="HAMAP-Rule" id="MF_00061"/>
    </source>
</evidence>
<dbReference type="InterPro" id="IPR020568">
    <property type="entry name" value="Ribosomal_Su5_D2-typ_SF"/>
</dbReference>
<dbReference type="EMBL" id="JBBPCO010000003">
    <property type="protein sequence ID" value="MEK8089010.1"/>
    <property type="molecule type" value="Genomic_DNA"/>
</dbReference>
<accession>A0ABU9D8I1</accession>
<dbReference type="Gene3D" id="3.30.70.890">
    <property type="entry name" value="GHMP kinase, C-terminal domain"/>
    <property type="match status" value="1"/>
</dbReference>
<proteinExistence type="inferred from homology"/>
<dbReference type="InterPro" id="IPR013750">
    <property type="entry name" value="GHMP_kinase_C_dom"/>
</dbReference>
<evidence type="ECO:0000259" key="11">
    <source>
        <dbReference type="Pfam" id="PF00288"/>
    </source>
</evidence>
<keyword evidence="8 10" id="KW-0414">Isoprene biosynthesis</keyword>
<dbReference type="Proteomes" id="UP001446205">
    <property type="component" value="Unassembled WGS sequence"/>
</dbReference>
<dbReference type="NCBIfam" id="TIGR00154">
    <property type="entry name" value="ispE"/>
    <property type="match status" value="1"/>
</dbReference>
<feature type="active site" evidence="10">
    <location>
        <position position="138"/>
    </location>
</feature>
<dbReference type="RefSeq" id="WP_341370076.1">
    <property type="nucleotide sequence ID" value="NZ_JBBPCO010000003.1"/>
</dbReference>
<dbReference type="Gene3D" id="3.30.230.10">
    <property type="match status" value="1"/>
</dbReference>
<comment type="pathway">
    <text evidence="10">Isoprenoid biosynthesis; isopentenyl diphosphate biosynthesis via DXP pathway; isopentenyl diphosphate from 1-deoxy-D-xylulose 5-phosphate: step 3/6.</text>
</comment>
<dbReference type="SUPFAM" id="SSF55060">
    <property type="entry name" value="GHMP Kinase, C-terminal domain"/>
    <property type="match status" value="1"/>
</dbReference>
<dbReference type="PIRSF" id="PIRSF010376">
    <property type="entry name" value="IspE"/>
    <property type="match status" value="1"/>
</dbReference>
<evidence type="ECO:0000313" key="13">
    <source>
        <dbReference type="EMBL" id="MEK8089010.1"/>
    </source>
</evidence>
<keyword evidence="6 10" id="KW-0418">Kinase</keyword>
<dbReference type="GO" id="GO:0050515">
    <property type="term" value="F:4-(cytidine 5'-diphospho)-2-C-methyl-D-erythritol kinase activity"/>
    <property type="evidence" value="ECO:0007669"/>
    <property type="project" value="UniProtKB-EC"/>
</dbReference>
<evidence type="ECO:0000256" key="6">
    <source>
        <dbReference type="ARBA" id="ARBA00022777"/>
    </source>
</evidence>
<keyword evidence="7 10" id="KW-0067">ATP-binding</keyword>
<comment type="similarity">
    <text evidence="1 10">Belongs to the GHMP kinase family. IspE subfamily.</text>
</comment>
<evidence type="ECO:0000259" key="12">
    <source>
        <dbReference type="Pfam" id="PF08544"/>
    </source>
</evidence>